<gene>
    <name evidence="1" type="ORF">EYC80_003253</name>
</gene>
<dbReference type="Proteomes" id="UP000326757">
    <property type="component" value="Unassembled WGS sequence"/>
</dbReference>
<organism evidence="1 2">
    <name type="scientific">Monilinia laxa</name>
    <name type="common">Brown rot fungus</name>
    <name type="synonym">Sclerotinia laxa</name>
    <dbReference type="NCBI Taxonomy" id="61186"/>
    <lineage>
        <taxon>Eukaryota</taxon>
        <taxon>Fungi</taxon>
        <taxon>Dikarya</taxon>
        <taxon>Ascomycota</taxon>
        <taxon>Pezizomycotina</taxon>
        <taxon>Leotiomycetes</taxon>
        <taxon>Helotiales</taxon>
        <taxon>Sclerotiniaceae</taxon>
        <taxon>Monilinia</taxon>
    </lineage>
</organism>
<dbReference type="AlphaFoldDB" id="A0A5N6KDC0"/>
<name>A0A5N6KDC0_MONLA</name>
<sequence>MICGQFGSQSGVIVSTLGFLVNDFICRWVLVDDITVSRRRALYEIKGLPAYAQRHENSLPPGFQYSGRHLKPERANI</sequence>
<evidence type="ECO:0000313" key="2">
    <source>
        <dbReference type="Proteomes" id="UP000326757"/>
    </source>
</evidence>
<comment type="caution">
    <text evidence="1">The sequence shown here is derived from an EMBL/GenBank/DDBJ whole genome shotgun (WGS) entry which is preliminary data.</text>
</comment>
<dbReference type="EMBL" id="VIGI01000004">
    <property type="protein sequence ID" value="KAB8301377.1"/>
    <property type="molecule type" value="Genomic_DNA"/>
</dbReference>
<protein>
    <submittedName>
        <fullName evidence="1">Uncharacterized protein</fullName>
    </submittedName>
</protein>
<accession>A0A5N6KDC0</accession>
<evidence type="ECO:0000313" key="1">
    <source>
        <dbReference type="EMBL" id="KAB8301377.1"/>
    </source>
</evidence>
<reference evidence="1 2" key="1">
    <citation type="submission" date="2019-06" db="EMBL/GenBank/DDBJ databases">
        <title>Genome Sequence of the Brown Rot Fungal Pathogen Monilinia laxa.</title>
        <authorList>
            <person name="De Miccolis Angelini R.M."/>
            <person name="Landi L."/>
            <person name="Abate D."/>
            <person name="Pollastro S."/>
            <person name="Romanazzi G."/>
            <person name="Faretra F."/>
        </authorList>
    </citation>
    <scope>NUCLEOTIDE SEQUENCE [LARGE SCALE GENOMIC DNA]</scope>
    <source>
        <strain evidence="1 2">Mlax316</strain>
    </source>
</reference>
<proteinExistence type="predicted"/>
<keyword evidence="2" id="KW-1185">Reference proteome</keyword>